<proteinExistence type="predicted"/>
<dbReference type="InterPro" id="IPR036388">
    <property type="entry name" value="WH-like_DNA-bd_sf"/>
</dbReference>
<comment type="caution">
    <text evidence="2">The sequence shown here is derived from an EMBL/GenBank/DDBJ whole genome shotgun (WGS) entry which is preliminary data.</text>
</comment>
<evidence type="ECO:0000259" key="1">
    <source>
        <dbReference type="Pfam" id="PF00891"/>
    </source>
</evidence>
<sequence length="357" mass="39118">MTVTDVTRIDRIEDNPVLAQDWRGRAPLPMSADSAFNGYIAANVLFALNRLGVLAEFETAGYVDVPAFCAQRSVDEPMFRSFVHAARSFGHVHVDGDKVSLTDAGREVVRMHGFFTWAVGGYNEVFANAGTLATGERRYSHDVLRDEGMVALGSAQCDRELMAHILDEVLAEVDFSVLADLGSGTSARVSRVVKGRPGARGLGLDISGPATEIAHRTIAEAGMADRVRAIQTDVLDVVLAAEHREAIAEVDAVMSFFLLHDLLANPATRRDILPRMREVFPKARTFLLADTVIRPQRDEDATLPVFSTGFELAHALMGVPLHTKEAYEELFTEAGLHIRRAVPFGAPHSWLFVLEAR</sequence>
<reference evidence="2 3" key="1">
    <citation type="submission" date="2021-03" db="EMBL/GenBank/DDBJ databases">
        <title>Sequencing the genomes of 1000 actinobacteria strains.</title>
        <authorList>
            <person name="Klenk H.-P."/>
        </authorList>
    </citation>
    <scope>NUCLEOTIDE SEQUENCE [LARGE SCALE GENOMIC DNA]</scope>
    <source>
        <strain evidence="2 3">DSM 44580</strain>
    </source>
</reference>
<dbReference type="EMBL" id="JAGIOO010000001">
    <property type="protein sequence ID" value="MBP2472216.1"/>
    <property type="molecule type" value="Genomic_DNA"/>
</dbReference>
<keyword evidence="3" id="KW-1185">Reference proteome</keyword>
<dbReference type="InterPro" id="IPR029063">
    <property type="entry name" value="SAM-dependent_MTases_sf"/>
</dbReference>
<feature type="domain" description="O-methyltransferase C-terminal" evidence="1">
    <location>
        <begin position="165"/>
        <end position="336"/>
    </location>
</feature>
<protein>
    <submittedName>
        <fullName evidence="2">Cyclopropane fatty-acyl-phospholipid synthase-like methyltransferase</fullName>
    </submittedName>
</protein>
<name>A0ABS5A6J1_9PSEU</name>
<dbReference type="SUPFAM" id="SSF53335">
    <property type="entry name" value="S-adenosyl-L-methionine-dependent methyltransferases"/>
    <property type="match status" value="1"/>
</dbReference>
<evidence type="ECO:0000313" key="2">
    <source>
        <dbReference type="EMBL" id="MBP2472216.1"/>
    </source>
</evidence>
<dbReference type="RefSeq" id="WP_086785816.1">
    <property type="nucleotide sequence ID" value="NZ_JAGIOO010000001.1"/>
</dbReference>
<organism evidence="2 3">
    <name type="scientific">Crossiella equi</name>
    <dbReference type="NCBI Taxonomy" id="130796"/>
    <lineage>
        <taxon>Bacteria</taxon>
        <taxon>Bacillati</taxon>
        <taxon>Actinomycetota</taxon>
        <taxon>Actinomycetes</taxon>
        <taxon>Pseudonocardiales</taxon>
        <taxon>Pseudonocardiaceae</taxon>
        <taxon>Crossiella</taxon>
    </lineage>
</organism>
<dbReference type="Pfam" id="PF00891">
    <property type="entry name" value="Methyltransf_2"/>
    <property type="match status" value="1"/>
</dbReference>
<accession>A0ABS5A6J1</accession>
<dbReference type="Gene3D" id="1.10.10.10">
    <property type="entry name" value="Winged helix-like DNA-binding domain superfamily/Winged helix DNA-binding domain"/>
    <property type="match status" value="1"/>
</dbReference>
<dbReference type="InterPro" id="IPR001077">
    <property type="entry name" value="COMT_C"/>
</dbReference>
<gene>
    <name evidence="2" type="ORF">JOF53_001088</name>
</gene>
<dbReference type="Gene3D" id="3.40.50.150">
    <property type="entry name" value="Vaccinia Virus protein VP39"/>
    <property type="match status" value="1"/>
</dbReference>
<dbReference type="Proteomes" id="UP001519363">
    <property type="component" value="Unassembled WGS sequence"/>
</dbReference>
<evidence type="ECO:0000313" key="3">
    <source>
        <dbReference type="Proteomes" id="UP001519363"/>
    </source>
</evidence>